<keyword evidence="3" id="KW-1185">Reference proteome</keyword>
<protein>
    <submittedName>
        <fullName evidence="2">Sugar phosphate isomerase/epimerase family protein</fullName>
    </submittedName>
</protein>
<dbReference type="Gene3D" id="3.20.20.150">
    <property type="entry name" value="Divalent-metal-dependent TIM barrel enzymes"/>
    <property type="match status" value="1"/>
</dbReference>
<dbReference type="SUPFAM" id="SSF51658">
    <property type="entry name" value="Xylose isomerase-like"/>
    <property type="match status" value="1"/>
</dbReference>
<evidence type="ECO:0000313" key="2">
    <source>
        <dbReference type="EMBL" id="MFC7318493.1"/>
    </source>
</evidence>
<dbReference type="PANTHER" id="PTHR12110">
    <property type="entry name" value="HYDROXYPYRUVATE ISOMERASE"/>
    <property type="match status" value="1"/>
</dbReference>
<name>A0ABD6AFA4_9EURY</name>
<accession>A0ABD6AFA4</accession>
<keyword evidence="2" id="KW-0413">Isomerase</keyword>
<dbReference type="GeneID" id="79317325"/>
<organism evidence="2 3">
    <name type="scientific">Halomarina halobia</name>
    <dbReference type="NCBI Taxonomy" id="3033386"/>
    <lineage>
        <taxon>Archaea</taxon>
        <taxon>Methanobacteriati</taxon>
        <taxon>Methanobacteriota</taxon>
        <taxon>Stenosarchaea group</taxon>
        <taxon>Halobacteria</taxon>
        <taxon>Halobacteriales</taxon>
        <taxon>Natronomonadaceae</taxon>
        <taxon>Halomarina</taxon>
    </lineage>
</organism>
<dbReference type="Pfam" id="PF01261">
    <property type="entry name" value="AP_endonuc_2"/>
    <property type="match status" value="1"/>
</dbReference>
<sequence length="274" mass="29861">MKFGMNGAGFPTDDFADACAVLASAGYDGVEPNYAADGPIATEEGRRAMRRAAESNGLSIPAVSTTLHWEYPLSSPNEGTRRRGLAIGEGMIDAAAALGADEVLIVPAVVEPSASYGRCYERALDAVRDLARYGDDRGVGIAVENVQNDFLYSPGELARFVERAGEAGPVSVYFDVGNGLRWGLPDRWIRELGARISRVHVKDWLTDAHRPTYPLQGDVDWPSVVDALAEIGYDGWITAEVPPYRSSPRRMPAQVIENLRYLFEGSYPNEDHTP</sequence>
<dbReference type="InterPro" id="IPR013022">
    <property type="entry name" value="Xyl_isomerase-like_TIM-brl"/>
</dbReference>
<comment type="caution">
    <text evidence="2">The sequence shown here is derived from an EMBL/GenBank/DDBJ whole genome shotgun (WGS) entry which is preliminary data.</text>
</comment>
<dbReference type="InterPro" id="IPR036237">
    <property type="entry name" value="Xyl_isomerase-like_sf"/>
</dbReference>
<feature type="domain" description="Xylose isomerase-like TIM barrel" evidence="1">
    <location>
        <begin position="20"/>
        <end position="260"/>
    </location>
</feature>
<evidence type="ECO:0000313" key="3">
    <source>
        <dbReference type="Proteomes" id="UP001596547"/>
    </source>
</evidence>
<reference evidence="2 3" key="1">
    <citation type="journal article" date="2019" name="Int. J. Syst. Evol. Microbiol.">
        <title>The Global Catalogue of Microorganisms (GCM) 10K type strain sequencing project: providing services to taxonomists for standard genome sequencing and annotation.</title>
        <authorList>
            <consortium name="The Broad Institute Genomics Platform"/>
            <consortium name="The Broad Institute Genome Sequencing Center for Infectious Disease"/>
            <person name="Wu L."/>
            <person name="Ma J."/>
        </authorList>
    </citation>
    <scope>NUCLEOTIDE SEQUENCE [LARGE SCALE GENOMIC DNA]</scope>
    <source>
        <strain evidence="2 3">PSR21</strain>
    </source>
</reference>
<dbReference type="RefSeq" id="WP_276306665.1">
    <property type="nucleotide sequence ID" value="NZ_CP119993.1"/>
</dbReference>
<dbReference type="GO" id="GO:0016853">
    <property type="term" value="F:isomerase activity"/>
    <property type="evidence" value="ECO:0007669"/>
    <property type="project" value="UniProtKB-KW"/>
</dbReference>
<evidence type="ECO:0000259" key="1">
    <source>
        <dbReference type="Pfam" id="PF01261"/>
    </source>
</evidence>
<dbReference type="PANTHER" id="PTHR12110:SF21">
    <property type="entry name" value="XYLOSE ISOMERASE-LIKE TIM BARREL DOMAIN-CONTAINING PROTEIN"/>
    <property type="match status" value="1"/>
</dbReference>
<gene>
    <name evidence="2" type="ORF">ACFQPE_17075</name>
</gene>
<proteinExistence type="predicted"/>
<dbReference type="Proteomes" id="UP001596547">
    <property type="component" value="Unassembled WGS sequence"/>
</dbReference>
<dbReference type="EMBL" id="JBHTBF010000003">
    <property type="protein sequence ID" value="MFC7318493.1"/>
    <property type="molecule type" value="Genomic_DNA"/>
</dbReference>
<dbReference type="InterPro" id="IPR050312">
    <property type="entry name" value="IolE/XylAMocC-like"/>
</dbReference>
<dbReference type="AlphaFoldDB" id="A0ABD6AFA4"/>